<dbReference type="Gene3D" id="3.40.50.880">
    <property type="match status" value="1"/>
</dbReference>
<evidence type="ECO:0000256" key="1">
    <source>
        <dbReference type="ARBA" id="ARBA00023015"/>
    </source>
</evidence>
<dbReference type="SMART" id="SM00342">
    <property type="entry name" value="HTH_ARAC"/>
    <property type="match status" value="1"/>
</dbReference>
<dbReference type="PRINTS" id="PR00032">
    <property type="entry name" value="HTHARAC"/>
</dbReference>
<evidence type="ECO:0000313" key="6">
    <source>
        <dbReference type="Proteomes" id="UP000244924"/>
    </source>
</evidence>
<dbReference type="GO" id="GO:0043565">
    <property type="term" value="F:sequence-specific DNA binding"/>
    <property type="evidence" value="ECO:0007669"/>
    <property type="project" value="InterPro"/>
</dbReference>
<evidence type="ECO:0000256" key="3">
    <source>
        <dbReference type="ARBA" id="ARBA00023163"/>
    </source>
</evidence>
<dbReference type="SUPFAM" id="SSF52317">
    <property type="entry name" value="Class I glutamine amidotransferase-like"/>
    <property type="match status" value="1"/>
</dbReference>
<dbReference type="PROSITE" id="PS01124">
    <property type="entry name" value="HTH_ARAC_FAMILY_2"/>
    <property type="match status" value="1"/>
</dbReference>
<gene>
    <name evidence="5" type="primary">cdhR_4</name>
    <name evidence="5" type="ORF">DEA8626_01658</name>
</gene>
<dbReference type="CDD" id="cd03138">
    <property type="entry name" value="GATase1_AraC_2"/>
    <property type="match status" value="1"/>
</dbReference>
<dbReference type="InterPro" id="IPR009057">
    <property type="entry name" value="Homeodomain-like_sf"/>
</dbReference>
<dbReference type="InterPro" id="IPR020449">
    <property type="entry name" value="Tscrpt_reg_AraC-type_HTH"/>
</dbReference>
<dbReference type="SUPFAM" id="SSF46689">
    <property type="entry name" value="Homeodomain-like"/>
    <property type="match status" value="2"/>
</dbReference>
<proteinExistence type="predicted"/>
<dbReference type="InterPro" id="IPR018062">
    <property type="entry name" value="HTH_AraC-typ_CS"/>
</dbReference>
<evidence type="ECO:0000259" key="4">
    <source>
        <dbReference type="PROSITE" id="PS01124"/>
    </source>
</evidence>
<dbReference type="PANTHER" id="PTHR43130">
    <property type="entry name" value="ARAC-FAMILY TRANSCRIPTIONAL REGULATOR"/>
    <property type="match status" value="1"/>
</dbReference>
<sequence length="343" mass="38439">MRDRPIHVSLVAFPDAVVSTLTGIYDVLNSFGMLKGFHASIPPEPPFTIEIVGQEAPEVMLASGIPVRVHKRCDEVDRTDIIIAPSVILEDGCWRHGRYPELTAWIDSMHRQGALLCSACSGVFLLAETGAFDGREVTVHWGYDAAFRQAYPRIPVFPEKVLLVSGDANELVSSGAAMTWHDLVLYLIARYVGNSAAQAVARFFALQWHHDGVTPYVVFKGRTDHRDAAIREVQDWLATKFSVASPVEEMMRRSGLAERTLTRRFKAATGLSPLAYVQRLRIESAKRLLEDNKLPIDEIAWRCGYEDPAFFRRLFKRTTGMAPGSFRKRFSIPEFTMALPGTE</sequence>
<accession>A0A2R8B6E3</accession>
<evidence type="ECO:0000256" key="2">
    <source>
        <dbReference type="ARBA" id="ARBA00023125"/>
    </source>
</evidence>
<dbReference type="OrthoDB" id="186587at2"/>
<dbReference type="Proteomes" id="UP000244924">
    <property type="component" value="Unassembled WGS sequence"/>
</dbReference>
<dbReference type="PROSITE" id="PS00041">
    <property type="entry name" value="HTH_ARAC_FAMILY_1"/>
    <property type="match status" value="1"/>
</dbReference>
<dbReference type="RefSeq" id="WP_108852496.1">
    <property type="nucleotide sequence ID" value="NZ_OMOQ01000001.1"/>
</dbReference>
<dbReference type="AlphaFoldDB" id="A0A2R8B6E3"/>
<organism evidence="5 6">
    <name type="scientific">Albidovulum aquaemixtae</name>
    <dbReference type="NCBI Taxonomy" id="1542388"/>
    <lineage>
        <taxon>Bacteria</taxon>
        <taxon>Pseudomonadati</taxon>
        <taxon>Pseudomonadota</taxon>
        <taxon>Alphaproteobacteria</taxon>
        <taxon>Rhodobacterales</taxon>
        <taxon>Paracoccaceae</taxon>
        <taxon>Albidovulum</taxon>
    </lineage>
</organism>
<dbReference type="Pfam" id="PF01965">
    <property type="entry name" value="DJ-1_PfpI"/>
    <property type="match status" value="1"/>
</dbReference>
<reference evidence="5 6" key="1">
    <citation type="submission" date="2018-03" db="EMBL/GenBank/DDBJ databases">
        <authorList>
            <person name="Keele B.F."/>
        </authorList>
    </citation>
    <scope>NUCLEOTIDE SEQUENCE [LARGE SCALE GENOMIC DNA]</scope>
    <source>
        <strain evidence="5 6">CECT 8626</strain>
    </source>
</reference>
<dbReference type="InterPro" id="IPR029062">
    <property type="entry name" value="Class_I_gatase-like"/>
</dbReference>
<dbReference type="Gene3D" id="1.10.10.60">
    <property type="entry name" value="Homeodomain-like"/>
    <property type="match status" value="2"/>
</dbReference>
<protein>
    <submittedName>
        <fullName evidence="5">HTH-type transcriptional regulator CdhR</fullName>
    </submittedName>
</protein>
<dbReference type="EMBL" id="OMOQ01000001">
    <property type="protein sequence ID" value="SPH18126.1"/>
    <property type="molecule type" value="Genomic_DNA"/>
</dbReference>
<dbReference type="InterPro" id="IPR052158">
    <property type="entry name" value="INH-QAR"/>
</dbReference>
<name>A0A2R8B6E3_9RHOB</name>
<dbReference type="GO" id="GO:0003700">
    <property type="term" value="F:DNA-binding transcription factor activity"/>
    <property type="evidence" value="ECO:0007669"/>
    <property type="project" value="InterPro"/>
</dbReference>
<evidence type="ECO:0000313" key="5">
    <source>
        <dbReference type="EMBL" id="SPH18126.1"/>
    </source>
</evidence>
<dbReference type="InterPro" id="IPR002818">
    <property type="entry name" value="DJ-1/PfpI"/>
</dbReference>
<keyword evidence="6" id="KW-1185">Reference proteome</keyword>
<keyword evidence="1" id="KW-0805">Transcription regulation</keyword>
<dbReference type="Pfam" id="PF12833">
    <property type="entry name" value="HTH_18"/>
    <property type="match status" value="1"/>
</dbReference>
<dbReference type="PANTHER" id="PTHR43130:SF11">
    <property type="entry name" value="TRANSCRIPTIONAL REGULATORY PROTEIN"/>
    <property type="match status" value="1"/>
</dbReference>
<dbReference type="InterPro" id="IPR018060">
    <property type="entry name" value="HTH_AraC"/>
</dbReference>
<feature type="domain" description="HTH araC/xylS-type" evidence="4">
    <location>
        <begin position="231"/>
        <end position="329"/>
    </location>
</feature>
<keyword evidence="2" id="KW-0238">DNA-binding</keyword>
<keyword evidence="3" id="KW-0804">Transcription</keyword>